<feature type="domain" description="FAD/NAD(P)-binding" evidence="4">
    <location>
        <begin position="168"/>
        <end position="416"/>
    </location>
</feature>
<name>A0A5B8LYK8_9HYPH</name>
<dbReference type="Pfam" id="PF13510">
    <property type="entry name" value="Fer2_4"/>
    <property type="match status" value="1"/>
</dbReference>
<dbReference type="Pfam" id="PF08669">
    <property type="entry name" value="GCV_T_C"/>
    <property type="match status" value="1"/>
</dbReference>
<dbReference type="PANTHER" id="PTHR43757">
    <property type="entry name" value="AMINOMETHYLTRANSFERASE"/>
    <property type="match status" value="1"/>
</dbReference>
<dbReference type="Pfam" id="PF07992">
    <property type="entry name" value="Pyr_redox_2"/>
    <property type="match status" value="1"/>
</dbReference>
<dbReference type="EMBL" id="CP042304">
    <property type="protein sequence ID" value="QDZ12764.1"/>
    <property type="molecule type" value="Genomic_DNA"/>
</dbReference>
<reference evidence="7 8" key="1">
    <citation type="submission" date="2019-07" db="EMBL/GenBank/DDBJ databases">
        <title>Full genome sequence of Devosia sp. Gsoil 520.</title>
        <authorList>
            <person name="Im W.-T."/>
        </authorList>
    </citation>
    <scope>NUCLEOTIDE SEQUENCE [LARGE SCALE GENOMIC DNA]</scope>
    <source>
        <strain evidence="7 8">Gsoil 520</strain>
    </source>
</reference>
<dbReference type="RefSeq" id="WP_146292092.1">
    <property type="nucleotide sequence ID" value="NZ_CP042304.1"/>
</dbReference>
<keyword evidence="2" id="KW-0560">Oxidoreductase</keyword>
<gene>
    <name evidence="7" type="ORF">FPZ08_19665</name>
</gene>
<comment type="similarity">
    <text evidence="1">Belongs to the GcvT family.</text>
</comment>
<dbReference type="Gene3D" id="3.10.20.440">
    <property type="entry name" value="2Fe-2S iron-sulphur cluster binding domain, sarcosine oxidase, alpha subunit, N-terminal domain"/>
    <property type="match status" value="1"/>
</dbReference>
<dbReference type="InterPro" id="IPR028896">
    <property type="entry name" value="GcvT/YgfZ/DmdA"/>
</dbReference>
<dbReference type="Pfam" id="PF01571">
    <property type="entry name" value="GCV_T"/>
    <property type="match status" value="1"/>
</dbReference>
<evidence type="ECO:0000259" key="5">
    <source>
        <dbReference type="Pfam" id="PF08669"/>
    </source>
</evidence>
<dbReference type="PRINTS" id="PR00368">
    <property type="entry name" value="FADPNR"/>
</dbReference>
<dbReference type="InterPro" id="IPR006222">
    <property type="entry name" value="GCVT_N"/>
</dbReference>
<evidence type="ECO:0000259" key="4">
    <source>
        <dbReference type="Pfam" id="PF07992"/>
    </source>
</evidence>
<keyword evidence="8" id="KW-1185">Reference proteome</keyword>
<dbReference type="InterPro" id="IPR042204">
    <property type="entry name" value="2Fe-2S-bd_N"/>
</dbReference>
<dbReference type="OrthoDB" id="5287468at2"/>
<dbReference type="InterPro" id="IPR023753">
    <property type="entry name" value="FAD/NAD-binding_dom"/>
</dbReference>
<evidence type="ECO:0000313" key="8">
    <source>
        <dbReference type="Proteomes" id="UP000315364"/>
    </source>
</evidence>
<dbReference type="SUPFAM" id="SSF103025">
    <property type="entry name" value="Folate-binding domain"/>
    <property type="match status" value="1"/>
</dbReference>
<dbReference type="SUPFAM" id="SSF51905">
    <property type="entry name" value="FAD/NAD(P)-binding domain"/>
    <property type="match status" value="1"/>
</dbReference>
<feature type="domain" description="Aminomethyltransferase C-terminal" evidence="5">
    <location>
        <begin position="875"/>
        <end position="956"/>
    </location>
</feature>
<evidence type="ECO:0000313" key="7">
    <source>
        <dbReference type="EMBL" id="QDZ12764.1"/>
    </source>
</evidence>
<dbReference type="Proteomes" id="UP000315364">
    <property type="component" value="Chromosome"/>
</dbReference>
<dbReference type="PANTHER" id="PTHR43757:SF2">
    <property type="entry name" value="AMINOMETHYLTRANSFERASE, MITOCHONDRIAL"/>
    <property type="match status" value="1"/>
</dbReference>
<dbReference type="InterPro" id="IPR013977">
    <property type="entry name" value="GcvT_C"/>
</dbReference>
<accession>A0A5B8LYK8</accession>
<dbReference type="AlphaFoldDB" id="A0A5B8LYK8"/>
<sequence length="964" mass="104609">MSERLTAPWGTRIDRSHKIQFSFDRQSVHGFAGDTIASAMAGEDRWILSRSFKYHRPRGILTMAGQDANTLVQLPDEPNVRADLRPIAEGIEVIAQNVTGTADNDHKAVLDKLGRFLPVGFYYRSFFRPYRSSWLKLWEPIIRKASGLGKVDLHAVKGDYTRENLHTDVLVVGAGPAGLSAAIKAAEAGADVLLVDPNPELGGSLTYARFAPDREEADEALAALREKAAQLKNLRIFTDATCNGWFADNWLPVLHGNCLYRVRANQVVIAAGSHGQPLIFRNNDLPGIMLASAAQRLMRHYAVAPGKQAIVFAGNRDGYLAALDLIDAGVQLAAVLDPSGVPSCAASAQRLADHGVRIVTNCKVIETLGTAGNRHVRAVRFEAPGTGTQILPCDAFVIAAGYTPSYQLPLQAGAKLGYDEEGSQFVLSNVPETMHLAGSAAGYFELRAVLRSGEIAGARAAAGAGYTISEPEAIADAFARGMNPFWDIGSHPRGRDFVDFDEDLQVKDIKNAIADGYSELELVKRYSTVGMGPSQGRHSALATARIVADMTSRKVADVGITTSRPPFGPEKLGLLAGPQHTPYRHTPMHAEHVADRAKLTPTGNWWRPLYYQGKGSIAETIAREVNLVRNGVGMLDVSTLGKLAIRGPDAAIFLDRIYTMAHAKQPVGRVRYCLMLNDMGSIIDDGVAYRVSETEFYVTATTGAVARVFSQMLFLNAQWGMRVDIQNVTSAFAAINVTGPRARHVLEALGGDIDLSAEAFPYLHGRVGMIGGYPAHVMRIGFTGELSYELHVPQSYGLALWRRLKEVGDVHGLEPYGLEASRILRLEKGHIIIGQDTDAISSPAELGMEWALSRTKERFLGKTAVEARNNLGLKRKLCGFELPKDHGIRLAESCLILHDGQPSGFVTSTAYSPTLGKWIGLAYAHPEQAAPGGTMLLRGLCGTEVNARVIAAPFYDPENKRQEI</sequence>
<evidence type="ECO:0000259" key="6">
    <source>
        <dbReference type="Pfam" id="PF17806"/>
    </source>
</evidence>
<evidence type="ECO:0000256" key="2">
    <source>
        <dbReference type="ARBA" id="ARBA00023002"/>
    </source>
</evidence>
<dbReference type="PRINTS" id="PR00469">
    <property type="entry name" value="PNDRDTASEII"/>
</dbReference>
<dbReference type="KEGG" id="dea:FPZ08_19665"/>
<evidence type="ECO:0000259" key="3">
    <source>
        <dbReference type="Pfam" id="PF01571"/>
    </source>
</evidence>
<dbReference type="GO" id="GO:0016491">
    <property type="term" value="F:oxidoreductase activity"/>
    <property type="evidence" value="ECO:0007669"/>
    <property type="project" value="UniProtKB-KW"/>
</dbReference>
<feature type="domain" description="SoxA A3" evidence="6">
    <location>
        <begin position="494"/>
        <end position="577"/>
    </location>
</feature>
<protein>
    <submittedName>
        <fullName evidence="7">FAD-dependent oxidoreductase</fullName>
    </submittedName>
</protein>
<dbReference type="InterPro" id="IPR029043">
    <property type="entry name" value="GcvT/YgfZ_C"/>
</dbReference>
<dbReference type="InterPro" id="IPR036188">
    <property type="entry name" value="FAD/NAD-bd_sf"/>
</dbReference>
<dbReference type="Gene3D" id="1.10.10.1100">
    <property type="entry name" value="BFD-like [2Fe-2S]-binding domain"/>
    <property type="match status" value="1"/>
</dbReference>
<dbReference type="InterPro" id="IPR041854">
    <property type="entry name" value="BFD-like_2Fe2S-bd_dom_sf"/>
</dbReference>
<dbReference type="InterPro" id="IPR027266">
    <property type="entry name" value="TrmE/GcvT-like"/>
</dbReference>
<proteinExistence type="inferred from homology"/>
<dbReference type="Gene3D" id="3.50.50.60">
    <property type="entry name" value="FAD/NAD(P)-binding domain"/>
    <property type="match status" value="1"/>
</dbReference>
<dbReference type="SUPFAM" id="SSF101790">
    <property type="entry name" value="Aminomethyltransferase beta-barrel domain"/>
    <property type="match status" value="1"/>
</dbReference>
<dbReference type="Pfam" id="PF17806">
    <property type="entry name" value="SO_alpha_A3"/>
    <property type="match status" value="1"/>
</dbReference>
<dbReference type="Gene3D" id="3.30.1360.120">
    <property type="entry name" value="Probable tRNA modification gtpase trme, domain 1"/>
    <property type="match status" value="1"/>
</dbReference>
<organism evidence="7 8">
    <name type="scientific">Devosia ginsengisoli</name>
    <dbReference type="NCBI Taxonomy" id="400770"/>
    <lineage>
        <taxon>Bacteria</taxon>
        <taxon>Pseudomonadati</taxon>
        <taxon>Pseudomonadota</taxon>
        <taxon>Alphaproteobacteria</taxon>
        <taxon>Hyphomicrobiales</taxon>
        <taxon>Devosiaceae</taxon>
        <taxon>Devosia</taxon>
    </lineage>
</organism>
<feature type="domain" description="GCVT N-terminal" evidence="3">
    <location>
        <begin position="588"/>
        <end position="855"/>
    </location>
</feature>
<dbReference type="InterPro" id="IPR041117">
    <property type="entry name" value="SoxA_A3"/>
</dbReference>
<evidence type="ECO:0000256" key="1">
    <source>
        <dbReference type="ARBA" id="ARBA00008609"/>
    </source>
</evidence>